<dbReference type="OrthoDB" id="5376287at2759"/>
<dbReference type="EMBL" id="PDLM01000003">
    <property type="protein sequence ID" value="RDW81822.1"/>
    <property type="molecule type" value="Genomic_DNA"/>
</dbReference>
<reference evidence="2 3" key="1">
    <citation type="journal article" date="2018" name="IMA Fungus">
        <title>IMA Genome-F 9: Draft genome sequence of Annulohypoxylon stygium, Aspergillus mulundensis, Berkeleyomyces basicola (syn. Thielaviopsis basicola), Ceratocystis smalleyi, two Cercospora beticola strains, Coleophoma cylindrospora, Fusarium fracticaudum, Phialophora cf. hyalina, and Morchella septimelata.</title>
        <authorList>
            <person name="Wingfield B.D."/>
            <person name="Bills G.F."/>
            <person name="Dong Y."/>
            <person name="Huang W."/>
            <person name="Nel W.J."/>
            <person name="Swalarsk-Parry B.S."/>
            <person name="Vaghefi N."/>
            <person name="Wilken P.M."/>
            <person name="An Z."/>
            <person name="de Beer Z.W."/>
            <person name="De Vos L."/>
            <person name="Chen L."/>
            <person name="Duong T.A."/>
            <person name="Gao Y."/>
            <person name="Hammerbacher A."/>
            <person name="Kikkert J.R."/>
            <person name="Li Y."/>
            <person name="Li H."/>
            <person name="Li K."/>
            <person name="Li Q."/>
            <person name="Liu X."/>
            <person name="Ma X."/>
            <person name="Naidoo K."/>
            <person name="Pethybridge S.J."/>
            <person name="Sun J."/>
            <person name="Steenkamp E.T."/>
            <person name="van der Nest M.A."/>
            <person name="van Wyk S."/>
            <person name="Wingfield M.J."/>
            <person name="Xiong C."/>
            <person name="Yue Q."/>
            <person name="Zhang X."/>
        </authorList>
    </citation>
    <scope>NUCLEOTIDE SEQUENCE [LARGE SCALE GENOMIC DNA]</scope>
    <source>
        <strain evidence="2 3">BP6252</strain>
    </source>
</reference>
<sequence>MPTPKDSGENPFIVFTGAQDIDPKTRKLIRSHVMLGKNIATKKHPTKHRRGTACGKDSTDPSEPSMKPCCFPIPRKVGSDLSFARFPDSIEASSVVDIIQFNSISKMAMFPLANCIFFNKKHTAWFDPLTSDAAYLHAMAFGAQAFFSLVSGRSTIPYDQRIYLHFGNTLRLLRERLLMGDEEIKLTNQTIFVILTLTIYARAVGDHESAKHHLVGLCQIIKLRGGIATFHDNPSILIEIVRCDIGLALHNGEQSYLFGQRYLNSLGPYPPAPGFEDDMPEVLENINHKIIGPWKSMKQFCSLISLISKAEGRISPETVLETMTSVIYRILNISFETGSKNELVRLGLLAFALNVFIQWRDIRQSYTQFSTAYLQELAAMNGLEPRLVLWLLTIGSISVFTETDK</sequence>
<evidence type="ECO:0000256" key="1">
    <source>
        <dbReference type="SAM" id="MobiDB-lite"/>
    </source>
</evidence>
<evidence type="ECO:0000313" key="2">
    <source>
        <dbReference type="EMBL" id="RDW81822.1"/>
    </source>
</evidence>
<protein>
    <recommendedName>
        <fullName evidence="4">Transcription factor domain-containing protein</fullName>
    </recommendedName>
</protein>
<feature type="region of interest" description="Disordered" evidence="1">
    <location>
        <begin position="44"/>
        <end position="65"/>
    </location>
</feature>
<name>A0A3D8S6B0_9HELO</name>
<evidence type="ECO:0008006" key="4">
    <source>
        <dbReference type="Google" id="ProtNLM"/>
    </source>
</evidence>
<gene>
    <name evidence="2" type="ORF">BP6252_02934</name>
</gene>
<keyword evidence="3" id="KW-1185">Reference proteome</keyword>
<dbReference type="STRING" id="1849047.A0A3D8S6B0"/>
<comment type="caution">
    <text evidence="2">The sequence shown here is derived from an EMBL/GenBank/DDBJ whole genome shotgun (WGS) entry which is preliminary data.</text>
</comment>
<accession>A0A3D8S6B0</accession>
<dbReference type="PANTHER" id="PTHR37540">
    <property type="entry name" value="TRANSCRIPTION FACTOR (ACR-2), PUTATIVE-RELATED-RELATED"/>
    <property type="match status" value="1"/>
</dbReference>
<dbReference type="AlphaFoldDB" id="A0A3D8S6B0"/>
<dbReference type="Proteomes" id="UP000256645">
    <property type="component" value="Unassembled WGS sequence"/>
</dbReference>
<proteinExistence type="predicted"/>
<organism evidence="2 3">
    <name type="scientific">Coleophoma cylindrospora</name>
    <dbReference type="NCBI Taxonomy" id="1849047"/>
    <lineage>
        <taxon>Eukaryota</taxon>
        <taxon>Fungi</taxon>
        <taxon>Dikarya</taxon>
        <taxon>Ascomycota</taxon>
        <taxon>Pezizomycotina</taxon>
        <taxon>Leotiomycetes</taxon>
        <taxon>Helotiales</taxon>
        <taxon>Dermateaceae</taxon>
        <taxon>Coleophoma</taxon>
    </lineage>
</organism>
<evidence type="ECO:0000313" key="3">
    <source>
        <dbReference type="Proteomes" id="UP000256645"/>
    </source>
</evidence>